<proteinExistence type="predicted"/>
<gene>
    <name evidence="2" type="ORF">D5S18_15495</name>
</gene>
<keyword evidence="3" id="KW-1185">Reference proteome</keyword>
<dbReference type="AlphaFoldDB" id="A0A3A4JWE6"/>
<dbReference type="Proteomes" id="UP000266677">
    <property type="component" value="Unassembled WGS sequence"/>
</dbReference>
<dbReference type="EMBL" id="QZFU01000019">
    <property type="protein sequence ID" value="RJO74839.1"/>
    <property type="molecule type" value="Genomic_DNA"/>
</dbReference>
<accession>A0A3A4JWE6</accession>
<protein>
    <submittedName>
        <fullName evidence="2">Uncharacterized protein</fullName>
    </submittedName>
</protein>
<evidence type="ECO:0000313" key="3">
    <source>
        <dbReference type="Proteomes" id="UP000266677"/>
    </source>
</evidence>
<organism evidence="2 3">
    <name type="scientific">Nocardia panacis</name>
    <dbReference type="NCBI Taxonomy" id="2340916"/>
    <lineage>
        <taxon>Bacteria</taxon>
        <taxon>Bacillati</taxon>
        <taxon>Actinomycetota</taxon>
        <taxon>Actinomycetes</taxon>
        <taxon>Mycobacteriales</taxon>
        <taxon>Nocardiaceae</taxon>
        <taxon>Nocardia</taxon>
    </lineage>
</organism>
<name>A0A3A4JWE6_9NOCA</name>
<feature type="region of interest" description="Disordered" evidence="1">
    <location>
        <begin position="106"/>
        <end position="139"/>
    </location>
</feature>
<sequence length="231" mass="25303">MTVGFEKRALVVVHTVTAWNRLADILSVFDSDLRVQLVFTFPDVSKVSGDVERQLADSGALTISWEQALSEKFDVAISVHHSGKLQTIAAPLAVLSHGIGYSKIAPNPESRIPNPESRIPNPESRIPNPESRIPNPASAPTDWRGNGWCARGGCRMRWCSPTRTSGRAWPGRRRRHCRMRWSSGIPASIGCGSAGMSGRSIGRRSERGRAAEWSRCRRPGVPARCCGVIPI</sequence>
<reference evidence="2 3" key="1">
    <citation type="submission" date="2018-09" db="EMBL/GenBank/DDBJ databases">
        <title>YIM PH21274 draft genome.</title>
        <authorList>
            <person name="Miao C."/>
        </authorList>
    </citation>
    <scope>NUCLEOTIDE SEQUENCE [LARGE SCALE GENOMIC DNA]</scope>
    <source>
        <strain evidence="2 3">YIM PH 21724</strain>
    </source>
</reference>
<evidence type="ECO:0000313" key="2">
    <source>
        <dbReference type="EMBL" id="RJO74839.1"/>
    </source>
</evidence>
<comment type="caution">
    <text evidence="2">The sequence shown here is derived from an EMBL/GenBank/DDBJ whole genome shotgun (WGS) entry which is preliminary data.</text>
</comment>
<evidence type="ECO:0000256" key="1">
    <source>
        <dbReference type="SAM" id="MobiDB-lite"/>
    </source>
</evidence>